<keyword evidence="5" id="KW-1185">Reference proteome</keyword>
<dbReference type="InterPro" id="IPR005814">
    <property type="entry name" value="Aminotrans_3"/>
</dbReference>
<dbReference type="InterPro" id="IPR015422">
    <property type="entry name" value="PyrdxlP-dep_Trfase_small"/>
</dbReference>
<evidence type="ECO:0000313" key="4">
    <source>
        <dbReference type="EMBL" id="MFC3713503.1"/>
    </source>
</evidence>
<dbReference type="EMBL" id="JBHRXV010000011">
    <property type="protein sequence ID" value="MFC3713503.1"/>
    <property type="molecule type" value="Genomic_DNA"/>
</dbReference>
<evidence type="ECO:0000256" key="3">
    <source>
        <dbReference type="RuleBase" id="RU003560"/>
    </source>
</evidence>
<evidence type="ECO:0000256" key="1">
    <source>
        <dbReference type="ARBA" id="ARBA00008954"/>
    </source>
</evidence>
<dbReference type="Proteomes" id="UP001595615">
    <property type="component" value="Unassembled WGS sequence"/>
</dbReference>
<sequence>MTLLLHRDLRRPPARALSASGVRIRTSAGREVIDASGGAAVSCLGHAHPAVIEAIRRQAETLAYAHSGFFTTEPAERLAEALVGDVPGGLTRALFVSGGSEAMEAAVKLARQYFLEVGEPQRRRFVARRQSYHGNTLGALALSGNLPRREPYAPLLGTAFSHVSPAFAYRYRAATESDADYVERLRAELVAEFERLGGDTVAAFVAETVGGATSGAVTAPPGYFRMVREVCDRYGALLILDEVMCGLGRTGTRHAWMAEGVAPDLQIVAKGLGGGYQPIGALLVGAGIVDAIEAGSGTLMHGHTYMAHPIACAAALAVQRVIVEQELVGEVQRLGRRLEARLHQRLGQHAHVGDIRGRGLLMAVELVADRETEAPFAPQAGVAASIKAAALDRGLACYPGNGTIDGISGDHVLLAPPFVSSAADIDLIVERLADAIDAVCARAKGQPCG</sequence>
<gene>
    <name evidence="4" type="ORF">ACFOMD_13040</name>
</gene>
<keyword evidence="4" id="KW-0808">Transferase</keyword>
<organism evidence="4 5">
    <name type="scientific">Sphingoaurantiacus capsulatus</name>
    <dbReference type="NCBI Taxonomy" id="1771310"/>
    <lineage>
        <taxon>Bacteria</taxon>
        <taxon>Pseudomonadati</taxon>
        <taxon>Pseudomonadota</taxon>
        <taxon>Alphaproteobacteria</taxon>
        <taxon>Sphingomonadales</taxon>
        <taxon>Sphingosinicellaceae</taxon>
        <taxon>Sphingoaurantiacus</taxon>
    </lineage>
</organism>
<dbReference type="PANTHER" id="PTHR43094:SF1">
    <property type="entry name" value="AMINOTRANSFERASE CLASS-III"/>
    <property type="match status" value="1"/>
</dbReference>
<dbReference type="Gene3D" id="3.40.640.10">
    <property type="entry name" value="Type I PLP-dependent aspartate aminotransferase-like (Major domain)"/>
    <property type="match status" value="1"/>
</dbReference>
<dbReference type="PANTHER" id="PTHR43094">
    <property type="entry name" value="AMINOTRANSFERASE"/>
    <property type="match status" value="1"/>
</dbReference>
<evidence type="ECO:0000256" key="2">
    <source>
        <dbReference type="ARBA" id="ARBA00022898"/>
    </source>
</evidence>
<dbReference type="NCBIfam" id="NF005685">
    <property type="entry name" value="PRK07483.1"/>
    <property type="match status" value="1"/>
</dbReference>
<dbReference type="Pfam" id="PF00202">
    <property type="entry name" value="Aminotran_3"/>
    <property type="match status" value="1"/>
</dbReference>
<protein>
    <submittedName>
        <fullName evidence="4">Aspartate aminotransferase family protein</fullName>
    </submittedName>
</protein>
<accession>A0ABV7XE04</accession>
<dbReference type="RefSeq" id="WP_380862058.1">
    <property type="nucleotide sequence ID" value="NZ_JBHRXV010000011.1"/>
</dbReference>
<name>A0ABV7XE04_9SPHN</name>
<dbReference type="InterPro" id="IPR015421">
    <property type="entry name" value="PyrdxlP-dep_Trfase_major"/>
</dbReference>
<reference evidence="5" key="1">
    <citation type="journal article" date="2019" name="Int. J. Syst. Evol. Microbiol.">
        <title>The Global Catalogue of Microorganisms (GCM) 10K type strain sequencing project: providing services to taxonomists for standard genome sequencing and annotation.</title>
        <authorList>
            <consortium name="The Broad Institute Genomics Platform"/>
            <consortium name="The Broad Institute Genome Sequencing Center for Infectious Disease"/>
            <person name="Wu L."/>
            <person name="Ma J."/>
        </authorList>
    </citation>
    <scope>NUCLEOTIDE SEQUENCE [LARGE SCALE GENOMIC DNA]</scope>
    <source>
        <strain evidence="5">KCTC 42644</strain>
    </source>
</reference>
<dbReference type="GO" id="GO:0008483">
    <property type="term" value="F:transaminase activity"/>
    <property type="evidence" value="ECO:0007669"/>
    <property type="project" value="UniProtKB-KW"/>
</dbReference>
<comment type="similarity">
    <text evidence="1 3">Belongs to the class-III pyridoxal-phosphate-dependent aminotransferase family.</text>
</comment>
<evidence type="ECO:0000313" key="5">
    <source>
        <dbReference type="Proteomes" id="UP001595615"/>
    </source>
</evidence>
<dbReference type="SUPFAM" id="SSF53383">
    <property type="entry name" value="PLP-dependent transferases"/>
    <property type="match status" value="1"/>
</dbReference>
<dbReference type="Gene3D" id="3.90.1150.10">
    <property type="entry name" value="Aspartate Aminotransferase, domain 1"/>
    <property type="match status" value="1"/>
</dbReference>
<keyword evidence="2 3" id="KW-0663">Pyridoxal phosphate</keyword>
<dbReference type="CDD" id="cd00610">
    <property type="entry name" value="OAT_like"/>
    <property type="match status" value="1"/>
</dbReference>
<comment type="caution">
    <text evidence="4">The sequence shown here is derived from an EMBL/GenBank/DDBJ whole genome shotgun (WGS) entry which is preliminary data.</text>
</comment>
<proteinExistence type="inferred from homology"/>
<keyword evidence="4" id="KW-0032">Aminotransferase</keyword>
<dbReference type="InterPro" id="IPR015424">
    <property type="entry name" value="PyrdxlP-dep_Trfase"/>
</dbReference>